<gene>
    <name evidence="4" type="ORF">GCM10010361_62770</name>
</gene>
<evidence type="ECO:0000256" key="1">
    <source>
        <dbReference type="SAM" id="MobiDB-lite"/>
    </source>
</evidence>
<protein>
    <recommendedName>
        <fullName evidence="6">Peptidase</fullName>
    </recommendedName>
</protein>
<dbReference type="EMBL" id="BAAABY010000045">
    <property type="protein sequence ID" value="GAA0489020.1"/>
    <property type="molecule type" value="Genomic_DNA"/>
</dbReference>
<keyword evidence="2" id="KW-0812">Transmembrane</keyword>
<keyword evidence="2" id="KW-0472">Membrane</keyword>
<name>A0ABP3KXR0_9ACTN</name>
<feature type="signal peptide" evidence="3">
    <location>
        <begin position="1"/>
        <end position="29"/>
    </location>
</feature>
<feature type="region of interest" description="Disordered" evidence="1">
    <location>
        <begin position="27"/>
        <end position="127"/>
    </location>
</feature>
<dbReference type="PROSITE" id="PS51318">
    <property type="entry name" value="TAT"/>
    <property type="match status" value="1"/>
</dbReference>
<evidence type="ECO:0008006" key="6">
    <source>
        <dbReference type="Google" id="ProtNLM"/>
    </source>
</evidence>
<dbReference type="InterPro" id="IPR006311">
    <property type="entry name" value="TAT_signal"/>
</dbReference>
<keyword evidence="2" id="KW-1133">Transmembrane helix</keyword>
<keyword evidence="3" id="KW-0732">Signal</keyword>
<feature type="transmembrane region" description="Helical" evidence="2">
    <location>
        <begin position="313"/>
        <end position="335"/>
    </location>
</feature>
<dbReference type="NCBIfam" id="TIGR01167">
    <property type="entry name" value="LPXTG_anchor"/>
    <property type="match status" value="1"/>
</dbReference>
<accession>A0ABP3KXR0</accession>
<feature type="compositionally biased region" description="Low complexity" evidence="1">
    <location>
        <begin position="41"/>
        <end position="72"/>
    </location>
</feature>
<organism evidence="4 5">
    <name type="scientific">Streptomyces olivaceiscleroticus</name>
    <dbReference type="NCBI Taxonomy" id="68245"/>
    <lineage>
        <taxon>Bacteria</taxon>
        <taxon>Bacillati</taxon>
        <taxon>Actinomycetota</taxon>
        <taxon>Actinomycetes</taxon>
        <taxon>Kitasatosporales</taxon>
        <taxon>Streptomycetaceae</taxon>
        <taxon>Streptomyces</taxon>
    </lineage>
</organism>
<evidence type="ECO:0000313" key="4">
    <source>
        <dbReference type="EMBL" id="GAA0489020.1"/>
    </source>
</evidence>
<feature type="compositionally biased region" description="Acidic residues" evidence="1">
    <location>
        <begin position="112"/>
        <end position="127"/>
    </location>
</feature>
<feature type="chain" id="PRO_5046061528" description="Peptidase" evidence="3">
    <location>
        <begin position="30"/>
        <end position="346"/>
    </location>
</feature>
<evidence type="ECO:0000313" key="5">
    <source>
        <dbReference type="Proteomes" id="UP001500909"/>
    </source>
</evidence>
<sequence>MKLRRALTAAAATAVLAPTALLAAPAAFATDEPGPTPSAEAPTEPGDGDTTTDPTTDPSEPTTPAPSGSAGPTEPPTTDEPTAPGPSVDPSHPTEDPTEDPTDDTTPPATDEPTEEPTEDPTCEDASDEAAISTTLRGLPSKVVAGSGWHNFTFRASNTSDKAMKSVDAYVMLSAIDKGDFDDVSGLLSVQWYDEDAGAWENVDEYGYFASLADLAPGEYADAKLRLKVDAKTPGSYGFAFAVGAYHDEDDLCGYSEGSEYEFDVLVAGSNPGSVPPATGKPSDRKPGKPAPQGGLKELPVTGKLAETGSSSALPTIAAVAGVTMAVGAGAIFVVRRRKTDGAAAA</sequence>
<keyword evidence="5" id="KW-1185">Reference proteome</keyword>
<proteinExistence type="predicted"/>
<feature type="region of interest" description="Disordered" evidence="1">
    <location>
        <begin position="272"/>
        <end position="298"/>
    </location>
</feature>
<evidence type="ECO:0000256" key="2">
    <source>
        <dbReference type="SAM" id="Phobius"/>
    </source>
</evidence>
<dbReference type="NCBIfam" id="NF041528">
    <property type="entry name" value="strep_LAETG"/>
    <property type="match status" value="1"/>
</dbReference>
<reference evidence="5" key="1">
    <citation type="journal article" date="2019" name="Int. J. Syst. Evol. Microbiol.">
        <title>The Global Catalogue of Microorganisms (GCM) 10K type strain sequencing project: providing services to taxonomists for standard genome sequencing and annotation.</title>
        <authorList>
            <consortium name="The Broad Institute Genomics Platform"/>
            <consortium name="The Broad Institute Genome Sequencing Center for Infectious Disease"/>
            <person name="Wu L."/>
            <person name="Ma J."/>
        </authorList>
    </citation>
    <scope>NUCLEOTIDE SEQUENCE [LARGE SCALE GENOMIC DNA]</scope>
    <source>
        <strain evidence="5">JCM 4805</strain>
    </source>
</reference>
<dbReference type="Proteomes" id="UP001500909">
    <property type="component" value="Unassembled WGS sequence"/>
</dbReference>
<comment type="caution">
    <text evidence="4">The sequence shown here is derived from an EMBL/GenBank/DDBJ whole genome shotgun (WGS) entry which is preliminary data.</text>
</comment>
<evidence type="ECO:0000256" key="3">
    <source>
        <dbReference type="SAM" id="SignalP"/>
    </source>
</evidence>
<dbReference type="RefSeq" id="WP_346098712.1">
    <property type="nucleotide sequence ID" value="NZ_BAAABY010000045.1"/>
</dbReference>